<dbReference type="OrthoDB" id="544685at2759"/>
<protein>
    <recommendedName>
        <fullName evidence="4">Mechanosensitive ion channel MscS domain-containing protein</fullName>
    </recommendedName>
</protein>
<dbReference type="GO" id="GO:0006820">
    <property type="term" value="P:monoatomic anion transport"/>
    <property type="evidence" value="ECO:0007669"/>
    <property type="project" value="TreeGrafter"/>
</dbReference>
<sequence length="739" mass="86047">MSYDEPNPPGSGPMKSNPIVNDELIKKQNDIGEFKFKRAHNINEPIDFGYVDSFHTKKNKHTLYHLRKFVFPDETPFYWVGAHLIIIYIYFIFSPVANSLSYEEDTSNCKIFCFREETLLLWSHFIVNILVYMLAMLLRIIFMCISTNIVKIRSFFALALSRSSDPELSYLFWTISMYIFLQRSLVKVQNTYRVELLNSLFNKKFIFNDRSGTWIFFIQKLYMMLSVKFLFHSNCMLIFELKFVSNFSVELKDYLEKYLQLRTFNLAWLSHVLKRANENSDMGRNIKQIVELLSTIDPTKRLQAKEENFLKFEAGAFSFFRKRNIFGFGCSKKHYKKDNDEIFILKNLSLIGTKKEQLFTWNAIEYIVNNPPYISLVTNNVKLVDSTSIKLACNTLFLQIGETCDLYKQNKNTDFMAQQYSELSFSSSDYSERLFKDINQVNHIDSDTQLNLDTIVRFMPTDTAIKFINAYDLAGHGYITLHMFMKNVDDLTKLRTDLINNLLNQKSIVMLVKRLIYTVLWLILLVFAGLVMRISSDVVLPSIIGFISTSVLALSYLYTKFITAIIFVVLSCPYHVGDRVRVNDSEPMFVKRIRTYITEFQCIHGKPIIYQNANLSTMNITNETRSNPAFIQFDINIGANANAAVLKALKQNISDYVSCRPREFVKNSCEFFGTYLELGHLYRMTIRAQCTSGWVNARNICLQNRSLCDFIIHQCKVLGITYQIPQRNIRFANPLSITK</sequence>
<name>A0A1R4ABR4_BABMR</name>
<accession>A0A1R4ABR4</accession>
<dbReference type="RefSeq" id="XP_021338614.1">
    <property type="nucleotide sequence ID" value="XM_021482050.1"/>
</dbReference>
<dbReference type="VEuPathDB" id="PiroplasmaDB:BMR1_03g02397"/>
<feature type="transmembrane region" description="Helical" evidence="3">
    <location>
        <begin position="125"/>
        <end position="150"/>
    </location>
</feature>
<keyword evidence="3" id="KW-0812">Transmembrane</keyword>
<reference evidence="5 6" key="1">
    <citation type="journal article" date="2012" name="Nucleic Acids Res.">
        <title>Sequencing of the smallest Apicomplexan genome from the human pathogen Babesia microti.</title>
        <authorList>
            <person name="Cornillot E."/>
            <person name="Hadj-Kaddour K."/>
            <person name="Dassouli A."/>
            <person name="Noel B."/>
            <person name="Ranwez V."/>
            <person name="Vacherie B."/>
            <person name="Augagneur Y."/>
            <person name="Bres V."/>
            <person name="Duclos A."/>
            <person name="Randazzo S."/>
            <person name="Carcy B."/>
            <person name="Debierre-Grockiego F."/>
            <person name="Delbecq S."/>
            <person name="Moubri-Menage K."/>
            <person name="Shams-Eldin H."/>
            <person name="Usmani-Brown S."/>
            <person name="Bringaud F."/>
            <person name="Wincker P."/>
            <person name="Vivares C.P."/>
            <person name="Schwarz R.T."/>
            <person name="Schetters T.P."/>
            <person name="Krause P.J."/>
            <person name="Gorenflot A."/>
            <person name="Berry V."/>
            <person name="Barbe V."/>
            <person name="Ben Mamoun C."/>
        </authorList>
    </citation>
    <scope>NUCLEOTIDE SEQUENCE [LARGE SCALE GENOMIC DNA]</scope>
    <source>
        <strain evidence="5 6">RI</strain>
    </source>
</reference>
<feature type="transmembrane region" description="Helical" evidence="3">
    <location>
        <begin position="170"/>
        <end position="192"/>
    </location>
</feature>
<dbReference type="GeneID" id="24425123"/>
<dbReference type="InterPro" id="IPR016688">
    <property type="entry name" value="MscS-like_plants/fungi"/>
</dbReference>
<organism evidence="5 6">
    <name type="scientific">Babesia microti (strain RI)</name>
    <dbReference type="NCBI Taxonomy" id="1133968"/>
    <lineage>
        <taxon>Eukaryota</taxon>
        <taxon>Sar</taxon>
        <taxon>Alveolata</taxon>
        <taxon>Apicomplexa</taxon>
        <taxon>Aconoidasida</taxon>
        <taxon>Piroplasmida</taxon>
        <taxon>Babesiidae</taxon>
        <taxon>Babesia</taxon>
    </lineage>
</organism>
<dbReference type="AlphaFoldDB" id="A0A1R4ABR4"/>
<reference evidence="5 6" key="2">
    <citation type="journal article" date="2013" name="PLoS ONE">
        <title>Whole genome mapping and re-organization of the nuclear and mitochondrial genomes of Babesia microti isolates.</title>
        <authorList>
            <person name="Cornillot E."/>
            <person name="Dassouli A."/>
            <person name="Garg A."/>
            <person name="Pachikara N."/>
            <person name="Randazzo S."/>
            <person name="Depoix D."/>
            <person name="Carcy B."/>
            <person name="Delbecq S."/>
            <person name="Frutos R."/>
            <person name="Silva J.C."/>
            <person name="Sutton R."/>
            <person name="Krause P.J."/>
            <person name="Mamoun C.B."/>
        </authorList>
    </citation>
    <scope>NUCLEOTIDE SEQUENCE [LARGE SCALE GENOMIC DNA]</scope>
    <source>
        <strain evidence="5 6">RI</strain>
    </source>
</reference>
<dbReference type="PANTHER" id="PTHR31618:SF1">
    <property type="entry name" value="EF-HAND DOMAIN-CONTAINING PROTEIN"/>
    <property type="match status" value="1"/>
</dbReference>
<keyword evidence="3" id="KW-1133">Transmembrane helix</keyword>
<evidence type="ECO:0000313" key="5">
    <source>
        <dbReference type="EMBL" id="SJK86457.1"/>
    </source>
</evidence>
<gene>
    <name evidence="5" type="ORF">BMR1_03g02397</name>
</gene>
<feature type="transmembrane region" description="Helical" evidence="3">
    <location>
        <begin position="515"/>
        <end position="532"/>
    </location>
</feature>
<keyword evidence="3" id="KW-0472">Membrane</keyword>
<evidence type="ECO:0000259" key="4">
    <source>
        <dbReference type="Pfam" id="PF00924"/>
    </source>
</evidence>
<feature type="domain" description="Mechanosensitive ion channel MscS" evidence="4">
    <location>
        <begin position="565"/>
        <end position="624"/>
    </location>
</feature>
<dbReference type="Pfam" id="PF00924">
    <property type="entry name" value="MS_channel_2nd"/>
    <property type="match status" value="1"/>
</dbReference>
<comment type="similarity">
    <text evidence="2">Belongs to the MscS (TC 1.A.23) family.</text>
</comment>
<comment type="subcellular location">
    <subcellularLocation>
        <location evidence="1">Membrane</location>
        <topology evidence="1">Multi-pass membrane protein</topology>
    </subcellularLocation>
</comment>
<dbReference type="EMBL" id="LN871598">
    <property type="protein sequence ID" value="SJK86457.1"/>
    <property type="molecule type" value="Genomic_DNA"/>
</dbReference>
<dbReference type="InterPro" id="IPR006685">
    <property type="entry name" value="MscS_channel_2nd"/>
</dbReference>
<dbReference type="GO" id="GO:0008381">
    <property type="term" value="F:mechanosensitive monoatomic ion channel activity"/>
    <property type="evidence" value="ECO:0007669"/>
    <property type="project" value="TreeGrafter"/>
</dbReference>
<proteinExistence type="inferred from homology"/>
<reference evidence="5 6" key="3">
    <citation type="journal article" date="2016" name="Sci. Rep.">
        <title>Genome-wide diversity and gene expression profiling of Babesia microti isolates identify polymorphic genes that mediate host-pathogen interactions.</title>
        <authorList>
            <person name="Silva J.C."/>
            <person name="Cornillot E."/>
            <person name="McCracken C."/>
            <person name="Usmani-Brown S."/>
            <person name="Dwivedi A."/>
            <person name="Ifeonu O.O."/>
            <person name="Crabtree J."/>
            <person name="Gotia H.T."/>
            <person name="Virji A.Z."/>
            <person name="Reynes C."/>
            <person name="Colinge J."/>
            <person name="Kumar V."/>
            <person name="Lawres L."/>
            <person name="Pazzi J.E."/>
            <person name="Pablo J.V."/>
            <person name="Hung C."/>
            <person name="Brancato J."/>
            <person name="Kumari P."/>
            <person name="Orvis J."/>
            <person name="Tretina K."/>
            <person name="Chibucos M."/>
            <person name="Ott S."/>
            <person name="Sadzewicz L."/>
            <person name="Sengamalay N."/>
            <person name="Shetty A.C."/>
            <person name="Su Q."/>
            <person name="Tallon L."/>
            <person name="Fraser C.M."/>
            <person name="Frutos R."/>
            <person name="Molina D.M."/>
            <person name="Krause P.J."/>
            <person name="Ben Mamoun C."/>
        </authorList>
    </citation>
    <scope>NUCLEOTIDE SEQUENCE [LARGE SCALE GENOMIC DNA]</scope>
    <source>
        <strain evidence="5 6">RI</strain>
    </source>
</reference>
<dbReference type="Proteomes" id="UP000002899">
    <property type="component" value="Chromosome III"/>
</dbReference>
<feature type="transmembrane region" description="Helical" evidence="3">
    <location>
        <begin position="77"/>
        <end position="97"/>
    </location>
</feature>
<keyword evidence="6" id="KW-1185">Reference proteome</keyword>
<evidence type="ECO:0000256" key="2">
    <source>
        <dbReference type="ARBA" id="ARBA00008017"/>
    </source>
</evidence>
<evidence type="ECO:0000256" key="1">
    <source>
        <dbReference type="ARBA" id="ARBA00004141"/>
    </source>
</evidence>
<evidence type="ECO:0000256" key="3">
    <source>
        <dbReference type="SAM" id="Phobius"/>
    </source>
</evidence>
<evidence type="ECO:0000313" key="6">
    <source>
        <dbReference type="Proteomes" id="UP000002899"/>
    </source>
</evidence>
<dbReference type="GO" id="GO:0005886">
    <property type="term" value="C:plasma membrane"/>
    <property type="evidence" value="ECO:0007669"/>
    <property type="project" value="TreeGrafter"/>
</dbReference>
<dbReference type="PANTHER" id="PTHR31618">
    <property type="entry name" value="MECHANOSENSITIVE ION CHANNEL PROTEIN 5"/>
    <property type="match status" value="1"/>
</dbReference>
<dbReference type="KEGG" id="bmic:BMR1_03g02397"/>